<dbReference type="KEGG" id="smaz:LH19_09530"/>
<evidence type="ECO:0000313" key="1">
    <source>
        <dbReference type="EMBL" id="AMU89424.1"/>
    </source>
</evidence>
<keyword evidence="2" id="KW-1185">Reference proteome</keyword>
<dbReference type="AlphaFoldDB" id="A0AAC8Z0L1"/>
<dbReference type="EMBL" id="CP013344">
    <property type="protein sequence ID" value="AMU89424.1"/>
    <property type="molecule type" value="Genomic_DNA"/>
</dbReference>
<protein>
    <submittedName>
        <fullName evidence="1">Uncharacterized protein</fullName>
    </submittedName>
</protein>
<reference evidence="1 2" key="2">
    <citation type="journal article" date="2016" name="Genome Announc.">
        <title>Complete Genome Sequence of Sphingopyxis macrogoltabida Strain 203N (NBRC 111659), a Polyethylene Glycol Degrader.</title>
        <authorList>
            <person name="Ohtsubo Y."/>
            <person name="Nonoyama S."/>
            <person name="Nagata Y."/>
            <person name="Numata M."/>
            <person name="Tsuchikane K."/>
            <person name="Hosoyama A."/>
            <person name="Yamazoe A."/>
            <person name="Tsuda M."/>
            <person name="Fujita N."/>
            <person name="Kawai F."/>
        </authorList>
    </citation>
    <scope>NUCLEOTIDE SEQUENCE [LARGE SCALE GENOMIC DNA]</scope>
    <source>
        <strain evidence="1 2">203N</strain>
    </source>
</reference>
<accession>A0AAC8Z0L1</accession>
<organism evidence="1 2">
    <name type="scientific">Sphingopyxis macrogoltabida</name>
    <name type="common">Sphingomonas macrogoltabidus</name>
    <dbReference type="NCBI Taxonomy" id="33050"/>
    <lineage>
        <taxon>Bacteria</taxon>
        <taxon>Pseudomonadati</taxon>
        <taxon>Pseudomonadota</taxon>
        <taxon>Alphaproteobacteria</taxon>
        <taxon>Sphingomonadales</taxon>
        <taxon>Sphingomonadaceae</taxon>
        <taxon>Sphingopyxis</taxon>
    </lineage>
</organism>
<gene>
    <name evidence="1" type="ORF">ATM17_10305</name>
</gene>
<proteinExistence type="predicted"/>
<dbReference type="RefSeq" id="WP_054727310.1">
    <property type="nucleotide sequence ID" value="NZ_CP009429.1"/>
</dbReference>
<name>A0AAC8Z0L1_SPHMC</name>
<evidence type="ECO:0000313" key="2">
    <source>
        <dbReference type="Proteomes" id="UP000076088"/>
    </source>
</evidence>
<sequence>MSETLNRNAGYDLIALVTFDVDPGAETRDKPITADWGPSILVNNVLYPGHVKACDKPIFFGESGQVRLAVMTFTGNLSLTVGQQFGLCAGPQRIASGRVLEIL</sequence>
<reference evidence="2" key="1">
    <citation type="submission" date="2015-11" db="EMBL/GenBank/DDBJ databases">
        <title>Complete genome sequence of a polyethylene-glycol degrader Sphingopyxis macrogoltabida 203N (NBRC 111659).</title>
        <authorList>
            <person name="Yoshiyuki O."/>
            <person name="Shouta N."/>
            <person name="Nagata Y."/>
            <person name="Numata M."/>
            <person name="Tsuchikane K."/>
            <person name="Hosoyama A."/>
            <person name="Yamazoe A."/>
            <person name="Tsuda M."/>
            <person name="Fujita N."/>
            <person name="Kawai F."/>
        </authorList>
    </citation>
    <scope>NUCLEOTIDE SEQUENCE [LARGE SCALE GENOMIC DNA]</scope>
    <source>
        <strain evidence="2">203N</strain>
    </source>
</reference>
<dbReference type="Proteomes" id="UP000076088">
    <property type="component" value="Chromosome"/>
</dbReference>